<accession>A0A840G196</accession>
<dbReference type="Pfam" id="PF19570">
    <property type="entry name" value="DUF6088"/>
    <property type="match status" value="1"/>
</dbReference>
<dbReference type="EMBL" id="JACIFZ010000013">
    <property type="protein sequence ID" value="MBB4225560.1"/>
    <property type="molecule type" value="Genomic_DNA"/>
</dbReference>
<evidence type="ECO:0000313" key="1">
    <source>
        <dbReference type="EMBL" id="MBB4225560.1"/>
    </source>
</evidence>
<dbReference type="Proteomes" id="UP000524450">
    <property type="component" value="Unassembled WGS sequence"/>
</dbReference>
<organism evidence="1 2">
    <name type="scientific">Variovorax guangxiensis</name>
    <dbReference type="NCBI Taxonomy" id="1775474"/>
    <lineage>
        <taxon>Bacteria</taxon>
        <taxon>Pseudomonadati</taxon>
        <taxon>Pseudomonadota</taxon>
        <taxon>Betaproteobacteria</taxon>
        <taxon>Burkholderiales</taxon>
        <taxon>Comamonadaceae</taxon>
        <taxon>Variovorax</taxon>
    </lineage>
</organism>
<reference evidence="1 2" key="1">
    <citation type="submission" date="2020-08" db="EMBL/GenBank/DDBJ databases">
        <title>Genomic Encyclopedia of Type Strains, Phase IV (KMG-V): Genome sequencing to study the core and pangenomes of soil and plant-associated prokaryotes.</title>
        <authorList>
            <person name="Whitman W."/>
        </authorList>
    </citation>
    <scope>NUCLEOTIDE SEQUENCE [LARGE SCALE GENOMIC DNA]</scope>
    <source>
        <strain evidence="1 2">34/80</strain>
    </source>
</reference>
<dbReference type="AlphaFoldDB" id="A0A840G196"/>
<dbReference type="RefSeq" id="WP_184642302.1">
    <property type="nucleotide sequence ID" value="NZ_JACIFZ010000013.1"/>
</dbReference>
<evidence type="ECO:0000313" key="2">
    <source>
        <dbReference type="Proteomes" id="UP000524450"/>
    </source>
</evidence>
<proteinExistence type="predicted"/>
<protein>
    <submittedName>
        <fullName evidence="1">Pyridoxine 5'-phosphate synthase PdxJ</fullName>
    </submittedName>
</protein>
<sequence length="141" mass="15368">MKLEERLLRSVRQRNSDVILRAELANMASASQLSEALKSLQNKGVLMRIGTGIYARTRRSSVTGATIPAGSLETLATQAFKKMGVEITAGKAAEEYNSRRTTQLPGAFVANTGHRRITRKIEVGGRSVVYENDFDRAKAGA</sequence>
<gene>
    <name evidence="1" type="ORF">GGD71_006373</name>
</gene>
<name>A0A840G196_9BURK</name>
<dbReference type="InterPro" id="IPR045738">
    <property type="entry name" value="DUF6088"/>
</dbReference>
<comment type="caution">
    <text evidence="1">The sequence shown here is derived from an EMBL/GenBank/DDBJ whole genome shotgun (WGS) entry which is preliminary data.</text>
</comment>